<evidence type="ECO:0000313" key="1">
    <source>
        <dbReference type="EMBL" id="CAG8834862.1"/>
    </source>
</evidence>
<reference evidence="1 2" key="1">
    <citation type="submission" date="2021-06" db="EMBL/GenBank/DDBJ databases">
        <authorList>
            <person name="Kallberg Y."/>
            <person name="Tangrot J."/>
            <person name="Rosling A."/>
        </authorList>
    </citation>
    <scope>NUCLEOTIDE SEQUENCE [LARGE SCALE GENOMIC DNA]</scope>
    <source>
        <strain evidence="1 2">120-4 pot B 10/14</strain>
    </source>
</reference>
<dbReference type="Proteomes" id="UP000789901">
    <property type="component" value="Unassembled WGS sequence"/>
</dbReference>
<proteinExistence type="predicted"/>
<sequence length="58" mass="7156">MFQLFPEKRSIRSDNTELKRLKRKRYEQIQRARINDSLKKLNDQLSIYKMSKVEILEE</sequence>
<dbReference type="EMBL" id="CAJVQB010050288">
    <property type="protein sequence ID" value="CAG8834862.1"/>
    <property type="molecule type" value="Genomic_DNA"/>
</dbReference>
<comment type="caution">
    <text evidence="1">The sequence shown here is derived from an EMBL/GenBank/DDBJ whole genome shotgun (WGS) entry which is preliminary data.</text>
</comment>
<organism evidence="1 2">
    <name type="scientific">Gigaspora margarita</name>
    <dbReference type="NCBI Taxonomy" id="4874"/>
    <lineage>
        <taxon>Eukaryota</taxon>
        <taxon>Fungi</taxon>
        <taxon>Fungi incertae sedis</taxon>
        <taxon>Mucoromycota</taxon>
        <taxon>Glomeromycotina</taxon>
        <taxon>Glomeromycetes</taxon>
        <taxon>Diversisporales</taxon>
        <taxon>Gigasporaceae</taxon>
        <taxon>Gigaspora</taxon>
    </lineage>
</organism>
<dbReference type="InterPro" id="IPR036638">
    <property type="entry name" value="HLH_DNA-bd_sf"/>
</dbReference>
<dbReference type="SUPFAM" id="SSF47459">
    <property type="entry name" value="HLH, helix-loop-helix DNA-binding domain"/>
    <property type="match status" value="1"/>
</dbReference>
<name>A0ABN7WM93_GIGMA</name>
<gene>
    <name evidence="1" type="ORF">GMARGA_LOCUS32280</name>
</gene>
<protein>
    <submittedName>
        <fullName evidence="1">2998_t:CDS:1</fullName>
    </submittedName>
</protein>
<evidence type="ECO:0000313" key="2">
    <source>
        <dbReference type="Proteomes" id="UP000789901"/>
    </source>
</evidence>
<accession>A0ABN7WM93</accession>
<feature type="non-terminal residue" evidence="1">
    <location>
        <position position="58"/>
    </location>
</feature>
<keyword evidence="2" id="KW-1185">Reference proteome</keyword>